<comment type="similarity">
    <text evidence="1">Belongs to the thioester dehydratase family. FabZ subfamily.</text>
</comment>
<dbReference type="Gene3D" id="3.10.129.10">
    <property type="entry name" value="Hotdog Thioesterase"/>
    <property type="match status" value="1"/>
</dbReference>
<evidence type="ECO:0000313" key="4">
    <source>
        <dbReference type="Proteomes" id="UP001589691"/>
    </source>
</evidence>
<organism evidence="3 4">
    <name type="scientific">Lactiplantibacillus modestisalitolerans</name>
    <dbReference type="NCBI Taxonomy" id="1457219"/>
    <lineage>
        <taxon>Bacteria</taxon>
        <taxon>Bacillati</taxon>
        <taxon>Bacillota</taxon>
        <taxon>Bacilli</taxon>
        <taxon>Lactobacillales</taxon>
        <taxon>Lactobacillaceae</taxon>
        <taxon>Lactiplantibacillus</taxon>
    </lineage>
</organism>
<proteinExistence type="inferred from homology"/>
<dbReference type="PANTHER" id="PTHR30272:SF1">
    <property type="entry name" value="3-HYDROXYACYL-[ACYL-CARRIER-PROTEIN] DEHYDRATASE"/>
    <property type="match status" value="1"/>
</dbReference>
<dbReference type="EMBL" id="JBHLZY010000026">
    <property type="protein sequence ID" value="MFB9770519.1"/>
    <property type="molecule type" value="Genomic_DNA"/>
</dbReference>
<sequence length="137" mass="14906">MPTIDQLIPQRPPFQLIDRLLDLEPGGGATATKLVTINDWYFDRNAEAPKRVPRPLMIEMLAQTGAAAILAATENGQNVFLGGVQTATFYEDAHPGDVLTASVQLTKLRRQIGSGHGELRRAGQLIATAELRFAIQT</sequence>
<dbReference type="PANTHER" id="PTHR30272">
    <property type="entry name" value="3-HYDROXYACYL-[ACYL-CARRIER-PROTEIN] DEHYDRATASE"/>
    <property type="match status" value="1"/>
</dbReference>
<dbReference type="Proteomes" id="UP001589691">
    <property type="component" value="Unassembled WGS sequence"/>
</dbReference>
<dbReference type="InterPro" id="IPR013114">
    <property type="entry name" value="FabA_FabZ"/>
</dbReference>
<dbReference type="CDD" id="cd01288">
    <property type="entry name" value="FabZ"/>
    <property type="match status" value="1"/>
</dbReference>
<reference evidence="3 4" key="1">
    <citation type="submission" date="2024-09" db="EMBL/GenBank/DDBJ databases">
        <authorList>
            <person name="Sun Q."/>
            <person name="Mori K."/>
        </authorList>
    </citation>
    <scope>NUCLEOTIDE SEQUENCE [LARGE SCALE GENOMIC DNA]</scope>
    <source>
        <strain evidence="3 4">TBRC 4576</strain>
    </source>
</reference>
<name>A0ABV5WWI2_9LACO</name>
<accession>A0ABV5WWI2</accession>
<comment type="caution">
    <text evidence="3">The sequence shown here is derived from an EMBL/GenBank/DDBJ whole genome shotgun (WGS) entry which is preliminary data.</text>
</comment>
<keyword evidence="4" id="KW-1185">Reference proteome</keyword>
<dbReference type="Pfam" id="PF07977">
    <property type="entry name" value="FabA"/>
    <property type="match status" value="1"/>
</dbReference>
<dbReference type="InterPro" id="IPR029069">
    <property type="entry name" value="HotDog_dom_sf"/>
</dbReference>
<dbReference type="EC" id="4.2.1.-" evidence="3"/>
<dbReference type="SUPFAM" id="SSF54637">
    <property type="entry name" value="Thioesterase/thiol ester dehydrase-isomerase"/>
    <property type="match status" value="1"/>
</dbReference>
<dbReference type="RefSeq" id="WP_137641862.1">
    <property type="nucleotide sequence ID" value="NZ_BJEA01000003.1"/>
</dbReference>
<evidence type="ECO:0000313" key="3">
    <source>
        <dbReference type="EMBL" id="MFB9770519.1"/>
    </source>
</evidence>
<evidence type="ECO:0000256" key="1">
    <source>
        <dbReference type="ARBA" id="ARBA00009174"/>
    </source>
</evidence>
<keyword evidence="2 3" id="KW-0456">Lyase</keyword>
<dbReference type="GO" id="GO:0016829">
    <property type="term" value="F:lyase activity"/>
    <property type="evidence" value="ECO:0007669"/>
    <property type="project" value="UniProtKB-KW"/>
</dbReference>
<gene>
    <name evidence="3" type="ORF">ACFFLI_11655</name>
</gene>
<protein>
    <submittedName>
        <fullName evidence="3">3-hydroxyacyl-ACP dehydratase FabZ family protein</fullName>
        <ecNumber evidence="3">4.2.1.-</ecNumber>
    </submittedName>
</protein>
<evidence type="ECO:0000256" key="2">
    <source>
        <dbReference type="ARBA" id="ARBA00023239"/>
    </source>
</evidence>